<dbReference type="OrthoDB" id="5357588at2759"/>
<reference evidence="2 3" key="1">
    <citation type="journal article" date="2018" name="Nat. Ecol. Evol.">
        <title>Pezizomycetes genomes reveal the molecular basis of ectomycorrhizal truffle lifestyle.</title>
        <authorList>
            <person name="Murat C."/>
            <person name="Payen T."/>
            <person name="Noel B."/>
            <person name="Kuo A."/>
            <person name="Morin E."/>
            <person name="Chen J."/>
            <person name="Kohler A."/>
            <person name="Krizsan K."/>
            <person name="Balestrini R."/>
            <person name="Da Silva C."/>
            <person name="Montanini B."/>
            <person name="Hainaut M."/>
            <person name="Levati E."/>
            <person name="Barry K.W."/>
            <person name="Belfiori B."/>
            <person name="Cichocki N."/>
            <person name="Clum A."/>
            <person name="Dockter R.B."/>
            <person name="Fauchery L."/>
            <person name="Guy J."/>
            <person name="Iotti M."/>
            <person name="Le Tacon F."/>
            <person name="Lindquist E.A."/>
            <person name="Lipzen A."/>
            <person name="Malagnac F."/>
            <person name="Mello A."/>
            <person name="Molinier V."/>
            <person name="Miyauchi S."/>
            <person name="Poulain J."/>
            <person name="Riccioni C."/>
            <person name="Rubini A."/>
            <person name="Sitrit Y."/>
            <person name="Splivallo R."/>
            <person name="Traeger S."/>
            <person name="Wang M."/>
            <person name="Zifcakova L."/>
            <person name="Wipf D."/>
            <person name="Zambonelli A."/>
            <person name="Paolocci F."/>
            <person name="Nowrousian M."/>
            <person name="Ottonello S."/>
            <person name="Baldrian P."/>
            <person name="Spatafora J.W."/>
            <person name="Henrissat B."/>
            <person name="Nagy L.G."/>
            <person name="Aury J.M."/>
            <person name="Wincker P."/>
            <person name="Grigoriev I.V."/>
            <person name="Bonfante P."/>
            <person name="Martin F.M."/>
        </authorList>
    </citation>
    <scope>NUCLEOTIDE SEQUENCE [LARGE SCALE GENOMIC DNA]</scope>
    <source>
        <strain evidence="2 3">CCBAS932</strain>
    </source>
</reference>
<name>A0A3N4KE20_9PEZI</name>
<feature type="chain" id="PRO_5018165727" evidence="1">
    <location>
        <begin position="23"/>
        <end position="235"/>
    </location>
</feature>
<dbReference type="EMBL" id="ML119176">
    <property type="protein sequence ID" value="RPB07728.1"/>
    <property type="molecule type" value="Genomic_DNA"/>
</dbReference>
<keyword evidence="1" id="KW-0732">Signal</keyword>
<dbReference type="Proteomes" id="UP000277580">
    <property type="component" value="Unassembled WGS sequence"/>
</dbReference>
<evidence type="ECO:0000256" key="1">
    <source>
        <dbReference type="SAM" id="SignalP"/>
    </source>
</evidence>
<feature type="signal peptide" evidence="1">
    <location>
        <begin position="1"/>
        <end position="22"/>
    </location>
</feature>
<protein>
    <submittedName>
        <fullName evidence="2">Uncharacterized protein</fullName>
    </submittedName>
</protein>
<accession>A0A3N4KE20</accession>
<gene>
    <name evidence="2" type="ORF">P167DRAFT_609253</name>
</gene>
<organism evidence="2 3">
    <name type="scientific">Morchella conica CCBAS932</name>
    <dbReference type="NCBI Taxonomy" id="1392247"/>
    <lineage>
        <taxon>Eukaryota</taxon>
        <taxon>Fungi</taxon>
        <taxon>Dikarya</taxon>
        <taxon>Ascomycota</taxon>
        <taxon>Pezizomycotina</taxon>
        <taxon>Pezizomycetes</taxon>
        <taxon>Pezizales</taxon>
        <taxon>Morchellaceae</taxon>
        <taxon>Morchella</taxon>
    </lineage>
</organism>
<dbReference type="AlphaFoldDB" id="A0A3N4KE20"/>
<dbReference type="InParanoid" id="A0A3N4KE20"/>
<proteinExistence type="predicted"/>
<evidence type="ECO:0000313" key="3">
    <source>
        <dbReference type="Proteomes" id="UP000277580"/>
    </source>
</evidence>
<keyword evidence="3" id="KW-1185">Reference proteome</keyword>
<evidence type="ECO:0000313" key="2">
    <source>
        <dbReference type="EMBL" id="RPB07728.1"/>
    </source>
</evidence>
<sequence>MRTSTPLILLFAVLFGSAIVNAFATRQVFDPIAELNIADPNIADLNIAAQDAALEVEIAKLQGLTRISKLPPDSIYTFTQVAVDPITNVTTSITLHRTAHELLTPLTPAPSTVSKRDDPEFGAVCETSGGSPQAIDVIKALADMNRDQRARCCQITPFSRSGCYTMQNHGTASVGICGAWMRCVPCENMYDFIMILVDLCKVRGGGGAMLVGGRFVLGAFGSAPPWGGELVVFHS</sequence>